<evidence type="ECO:0000256" key="1">
    <source>
        <dbReference type="SAM" id="Coils"/>
    </source>
</evidence>
<keyword evidence="1" id="KW-0175">Coiled coil</keyword>
<evidence type="ECO:0000313" key="4">
    <source>
        <dbReference type="Proteomes" id="UP000009223"/>
    </source>
</evidence>
<dbReference type="InterPro" id="IPR046865">
    <property type="entry name" value="FapA_b_solenoid"/>
</dbReference>
<name>F5YPV1_TREPZ</name>
<dbReference type="EMBL" id="CP001843">
    <property type="protein sequence ID" value="AEF83835.1"/>
    <property type="molecule type" value="Genomic_DNA"/>
</dbReference>
<dbReference type="RefSeq" id="WP_015707396.1">
    <property type="nucleotide sequence ID" value="NC_015578.1"/>
</dbReference>
<dbReference type="KEGG" id="tpi:TREPR_2844"/>
<protein>
    <recommendedName>
        <fullName evidence="2">RNA-binding protein KhpB N-terminal domain-containing protein</fullName>
    </recommendedName>
</protein>
<dbReference type="Pfam" id="PF03961">
    <property type="entry name" value="FapA"/>
    <property type="match status" value="1"/>
</dbReference>
<dbReference type="PANTHER" id="PTHR38032">
    <property type="entry name" value="POLYMERASE-RELATED"/>
    <property type="match status" value="1"/>
</dbReference>
<dbReference type="SMART" id="SM01245">
    <property type="entry name" value="Jag_N"/>
    <property type="match status" value="1"/>
</dbReference>
<dbReference type="Pfam" id="PF20250">
    <property type="entry name" value="FapA_N"/>
    <property type="match status" value="1"/>
</dbReference>
<evidence type="ECO:0000259" key="2">
    <source>
        <dbReference type="SMART" id="SM01245"/>
    </source>
</evidence>
<dbReference type="AlphaFoldDB" id="F5YPV1"/>
<organism evidence="3 4">
    <name type="scientific">Treponema primitia (strain ATCC BAA-887 / DSM 12427 / ZAS-2)</name>
    <dbReference type="NCBI Taxonomy" id="545694"/>
    <lineage>
        <taxon>Bacteria</taxon>
        <taxon>Pseudomonadati</taxon>
        <taxon>Spirochaetota</taxon>
        <taxon>Spirochaetia</taxon>
        <taxon>Spirochaetales</taxon>
        <taxon>Treponemataceae</taxon>
        <taxon>Treponema</taxon>
    </lineage>
</organism>
<dbReference type="STRING" id="545694.TREPR_2844"/>
<feature type="domain" description="RNA-binding protein KhpB N-terminal" evidence="2">
    <location>
        <begin position="25"/>
        <end position="76"/>
    </location>
</feature>
<dbReference type="eggNOG" id="COG1315">
    <property type="taxonomic scope" value="Bacteria"/>
</dbReference>
<dbReference type="InterPro" id="IPR032782">
    <property type="entry name" value="KhpB_N"/>
</dbReference>
<dbReference type="Proteomes" id="UP000009223">
    <property type="component" value="Chromosome"/>
</dbReference>
<dbReference type="HOGENOM" id="CLU_026157_1_0_12"/>
<reference evidence="3 4" key="2">
    <citation type="journal article" date="2011" name="ISME J.">
        <title>RNA-seq reveals cooperative metabolic interactions between two termite-gut spirochete species in co-culture.</title>
        <authorList>
            <person name="Rosenthal A.Z."/>
            <person name="Matson E.G."/>
            <person name="Eldar A."/>
            <person name="Leadbetter J.R."/>
        </authorList>
    </citation>
    <scope>NUCLEOTIDE SEQUENCE [LARGE SCALE GENOMIC DNA]</scope>
    <source>
        <strain evidence="4">ATCC BAA-887 / DSM 12427 / ZAS-2</strain>
    </source>
</reference>
<dbReference type="PANTHER" id="PTHR38032:SF1">
    <property type="entry name" value="RNA-BINDING PROTEIN KHPB N-TERMINAL DOMAIN-CONTAINING PROTEIN"/>
    <property type="match status" value="1"/>
</dbReference>
<proteinExistence type="predicted"/>
<dbReference type="InterPro" id="IPR038247">
    <property type="entry name" value="Jag_N_dom_sf"/>
</dbReference>
<dbReference type="InterPro" id="IPR005646">
    <property type="entry name" value="FapA"/>
</dbReference>
<feature type="coiled-coil region" evidence="1">
    <location>
        <begin position="518"/>
        <end position="580"/>
    </location>
</feature>
<gene>
    <name evidence="3" type="ordered locus">TREPR_2844</name>
</gene>
<keyword evidence="4" id="KW-1185">Reference proteome</keyword>
<dbReference type="OrthoDB" id="9816426at2"/>
<accession>F5YPV1</accession>
<evidence type="ECO:0000313" key="3">
    <source>
        <dbReference type="EMBL" id="AEF83835.1"/>
    </source>
</evidence>
<dbReference type="Pfam" id="PF14804">
    <property type="entry name" value="Jag_N"/>
    <property type="match status" value="1"/>
</dbReference>
<reference evidence="4" key="1">
    <citation type="submission" date="2009-12" db="EMBL/GenBank/DDBJ databases">
        <title>Complete sequence of Treponema primitia strain ZAS-2.</title>
        <authorList>
            <person name="Tetu S.G."/>
            <person name="Matson E."/>
            <person name="Ren Q."/>
            <person name="Seshadri R."/>
            <person name="Elbourne L."/>
            <person name="Hassan K.A."/>
            <person name="Durkin A."/>
            <person name="Radune D."/>
            <person name="Mohamoud Y."/>
            <person name="Shay R."/>
            <person name="Jin S."/>
            <person name="Zhang X."/>
            <person name="Lucey K."/>
            <person name="Ballor N.R."/>
            <person name="Ottesen E."/>
            <person name="Rosenthal R."/>
            <person name="Allen A."/>
            <person name="Leadbetter J.R."/>
            <person name="Paulsen I.T."/>
        </authorList>
    </citation>
    <scope>NUCLEOTIDE SEQUENCE [LARGE SCALE GENOMIC DNA]</scope>
    <source>
        <strain evidence="4">ATCC BAA-887 / DSM 12427 / ZAS-2</strain>
    </source>
</reference>
<sequence length="656" mass="71716">MVDFVQLQHVMKEQLDQDRAISAVEAQGPTLDDAVSQAAALLNIPIRRMEYEVTERGSTGFMGSGKKDWKIKAYERAFAADESAQDESFDNDADFEIEAPLIQEKNGEVFVHLLHDGAFIKVTQPIGKGKRATDAQAMAALGARQVKDINQAAVNEAVKAATGEYIRVGDFQHNSGADASMTVEITDQEMRALLYVTPPGEGGHDITVETYKNFLKSNQVYYGIDEEFLVEFADNPSYKEKILIAEGAQPVNGRDAYLQYNFETDQSKVRIKEGANGKVDFKDLNIIQNVVESQPLAKKIAPERGAPGRTVTGKQLAARDGKDMALPLGKNVHVGDDGVTIIADMNGQVVEVSGKINVEPVYTVQGDVNLKTGNIMFLGTVIINGNVEDGFSVQAAGNIEVNGTVEKAELDAEGDIIVHQGITGSKAGCIIRAGKSLWARFIENTAIEAGNMVVASDGIINSRVDAFKRIICQGKRASIVGGRLRASEEINAKVLGSPTAGTETICEVGVDPKTKELLTQLFEKKATMEKQLEEIQLNIQTLVNIKKQRKSLPEDKESYLAELEEKRVEIITDLKKNETEIEKAQDFLGNIQARGRVSASAKVYPGVRIIIKDAKEDVRTEYRAVTFVLENGLVQVTQYEEPDAEAMRGPDGYTTN</sequence>
<dbReference type="InterPro" id="IPR046866">
    <property type="entry name" value="FapA_N"/>
</dbReference>
<dbReference type="Gene3D" id="3.30.30.80">
    <property type="entry name" value="probable RNA-binding protein from clostridium symbiosum atcc 14940"/>
    <property type="match status" value="1"/>
</dbReference>